<dbReference type="RefSeq" id="WP_014887549.1">
    <property type="nucleotide sequence ID" value="NC_018418.1"/>
</dbReference>
<dbReference type="EC" id="2.7.7.7" evidence="1"/>
<dbReference type="Pfam" id="PF07733">
    <property type="entry name" value="DNA_pol3_alpha"/>
    <property type="match status" value="1"/>
</dbReference>
<name>J3TWG3_CARRU</name>
<dbReference type="Gene3D" id="1.10.10.1600">
    <property type="entry name" value="Bacterial DNA polymerase III alpha subunit, thumb domain"/>
    <property type="match status" value="1"/>
</dbReference>
<evidence type="ECO:0000256" key="1">
    <source>
        <dbReference type="ARBA" id="ARBA00012417"/>
    </source>
</evidence>
<dbReference type="HOGENOM" id="CLU_001600_2_0_6"/>
<dbReference type="PANTHER" id="PTHR32294">
    <property type="entry name" value="DNA POLYMERASE III SUBUNIT ALPHA"/>
    <property type="match status" value="1"/>
</dbReference>
<proteinExistence type="predicted"/>
<dbReference type="PANTHER" id="PTHR32294:SF0">
    <property type="entry name" value="DNA POLYMERASE III SUBUNIT ALPHA"/>
    <property type="match status" value="1"/>
</dbReference>
<dbReference type="InterPro" id="IPR011708">
    <property type="entry name" value="DNA_pol3_alpha_NTPase_dom"/>
</dbReference>
<dbReference type="AlphaFoldDB" id="J3TWG3"/>
<dbReference type="EMBL" id="CP003545">
    <property type="protein sequence ID" value="AFP84250.1"/>
    <property type="molecule type" value="Genomic_DNA"/>
</dbReference>
<protein>
    <recommendedName>
        <fullName evidence="2">DNA polymerase III subunit alpha</fullName>
        <ecNumber evidence="1">2.7.7.7</ecNumber>
    </recommendedName>
</protein>
<dbReference type="SMART" id="SM00481">
    <property type="entry name" value="POLIIIAc"/>
    <property type="match status" value="1"/>
</dbReference>
<organism evidence="10 11">
    <name type="scientific">Candidatus Carsonella ruddii PC isolate NHV</name>
    <dbReference type="NCBI Taxonomy" id="1202540"/>
    <lineage>
        <taxon>Bacteria</taxon>
        <taxon>Pseudomonadati</taxon>
        <taxon>Pseudomonadota</taxon>
        <taxon>Gammaproteobacteria</taxon>
        <taxon>Oceanospirillales</taxon>
        <taxon>Halomonadaceae</taxon>
        <taxon>Zymobacter group</taxon>
        <taxon>Candidatus Carsonella</taxon>
    </lineage>
</organism>
<evidence type="ECO:0000256" key="8">
    <source>
        <dbReference type="SAM" id="Phobius"/>
    </source>
</evidence>
<dbReference type="InterPro" id="IPR029460">
    <property type="entry name" value="DNAPol_HHH"/>
</dbReference>
<dbReference type="SUPFAM" id="SSF89550">
    <property type="entry name" value="PHP domain-like"/>
    <property type="match status" value="1"/>
</dbReference>
<evidence type="ECO:0000313" key="10">
    <source>
        <dbReference type="EMBL" id="AFP84250.1"/>
    </source>
</evidence>
<evidence type="ECO:0000259" key="9">
    <source>
        <dbReference type="SMART" id="SM00481"/>
    </source>
</evidence>
<dbReference type="Pfam" id="PF17657">
    <property type="entry name" value="DNA_pol3_finger"/>
    <property type="match status" value="1"/>
</dbReference>
<dbReference type="Gene3D" id="3.20.20.140">
    <property type="entry name" value="Metal-dependent hydrolases"/>
    <property type="match status" value="1"/>
</dbReference>
<accession>J3TWG3</accession>
<evidence type="ECO:0000256" key="4">
    <source>
        <dbReference type="ARBA" id="ARBA00022695"/>
    </source>
</evidence>
<reference evidence="10 11" key="1">
    <citation type="journal article" date="2012" name="Mol. Biol. Evol.">
        <title>Genome reduction and co-evolution between the primary and secondary bacterial symbionts of psyllids.</title>
        <authorList>
            <person name="Sloan D.B."/>
            <person name="Moran N.A."/>
        </authorList>
    </citation>
    <scope>NUCLEOTIDE SEQUENCE [LARGE SCALE GENOMIC DNA]</scope>
    <source>
        <strain evidence="10 11">PC</strain>
    </source>
</reference>
<dbReference type="GO" id="GO:0008408">
    <property type="term" value="F:3'-5' exonuclease activity"/>
    <property type="evidence" value="ECO:0007669"/>
    <property type="project" value="InterPro"/>
</dbReference>
<keyword evidence="4" id="KW-0548">Nucleotidyltransferase</keyword>
<dbReference type="OrthoDB" id="9803237at2"/>
<evidence type="ECO:0000256" key="3">
    <source>
        <dbReference type="ARBA" id="ARBA00022679"/>
    </source>
</evidence>
<comment type="catalytic activity">
    <reaction evidence="7">
        <text>DNA(n) + a 2'-deoxyribonucleoside 5'-triphosphate = DNA(n+1) + diphosphate</text>
        <dbReference type="Rhea" id="RHEA:22508"/>
        <dbReference type="Rhea" id="RHEA-COMP:17339"/>
        <dbReference type="Rhea" id="RHEA-COMP:17340"/>
        <dbReference type="ChEBI" id="CHEBI:33019"/>
        <dbReference type="ChEBI" id="CHEBI:61560"/>
        <dbReference type="ChEBI" id="CHEBI:173112"/>
        <dbReference type="EC" id="2.7.7.7"/>
    </reaction>
</comment>
<evidence type="ECO:0000256" key="5">
    <source>
        <dbReference type="ARBA" id="ARBA00022705"/>
    </source>
</evidence>
<dbReference type="Pfam" id="PF02811">
    <property type="entry name" value="PHP"/>
    <property type="match status" value="1"/>
</dbReference>
<keyword evidence="3" id="KW-0808">Transferase</keyword>
<dbReference type="KEGG" id="crv:A357_024"/>
<keyword evidence="5" id="KW-0235">DNA replication</keyword>
<dbReference type="STRING" id="1202540.A357_024"/>
<dbReference type="InterPro" id="IPR004805">
    <property type="entry name" value="DnaE2/DnaE/PolC"/>
</dbReference>
<feature type="transmembrane region" description="Helical" evidence="8">
    <location>
        <begin position="1032"/>
        <end position="1053"/>
    </location>
</feature>
<keyword evidence="8" id="KW-1133">Transmembrane helix</keyword>
<keyword evidence="8" id="KW-0812">Transmembrane</keyword>
<dbReference type="Pfam" id="PF14579">
    <property type="entry name" value="HHH_6"/>
    <property type="match status" value="1"/>
</dbReference>
<gene>
    <name evidence="10" type="primary">dnaE</name>
    <name evidence="10" type="ORF">A357_024</name>
</gene>
<evidence type="ECO:0000256" key="2">
    <source>
        <dbReference type="ARBA" id="ARBA00019114"/>
    </source>
</evidence>
<keyword evidence="8" id="KW-0472">Membrane</keyword>
<keyword evidence="6" id="KW-0239">DNA-directed DNA polymerase</keyword>
<dbReference type="InterPro" id="IPR003141">
    <property type="entry name" value="Pol/His_phosphatase_N"/>
</dbReference>
<dbReference type="InterPro" id="IPR040982">
    <property type="entry name" value="DNA_pol3_finger"/>
</dbReference>
<dbReference type="Proteomes" id="UP000003935">
    <property type="component" value="Chromosome"/>
</dbReference>
<dbReference type="InterPro" id="IPR004013">
    <property type="entry name" value="PHP_dom"/>
</dbReference>
<feature type="domain" description="Polymerase/histidinol phosphatase N-terminal" evidence="9">
    <location>
        <begin position="5"/>
        <end position="72"/>
    </location>
</feature>
<sequence>MNKFTHLNVHTEYSIIDGIIKVGQLLELYQKLGIKSISITDILTIASFPEYYKYSFEKKIKPIIGVECFLLMSSKILSFILIAKNYLGYLKLIKIVSNLWRYGNIENGVFCKLHWVLKLKYQLIIILNLRYYLLENTFNLFDFLFLIKELVINYNYNIYFEINRINLPFEELINKKIIFFSKLFNIKVVATNSVKFIYKNDYTINLSKILICQNKNFDEDLFFDYSNQQYIKTYNNIKKIFSDYSESINNINFIILNCNILFNFYKFNLPKIKIFKFKNRLKIFDNLVKIGLKKRISKKKKKKNIYLNRINKEVLLTKKLGLIDYYLIITEFMYWTRKKNIISGPGRGSGASSLLCYSLYITDIDPVNENLLFERFFSSERLSLPDLDLDFCVLERDNIISHMFKYYGYNNISQIVTFHTVSTKSSIRDLSRAVGMDYVSGERFSRCIPFSLELSMEHIFRENISVRSYISKNHKSFEIWKISSKLEGIAKNISKHAGGIVICNSGLNNFTPILFDEDECMTHYEKIILQDIGLIKFDFLGLKTLSVINLTLKMISEKSTGDFFIDDYYTFQMINNLDTELIFQLESYGIKKIIKNLPLENIFDIINLLSLFRPGPIQSGFINDFINRKNNLIKTYYPYADCDFLSSKIILSNTHGMILFQEQILQLILFYTKCSNYDSEKIYSAMIKKSKFKLDISKLIFEKECNILGINSKSSNKFFNVIEKFASYSFNKTHAHSYAKIVYQTAYLKSNYLLEYCVSNIYVDQLLGIDIDYIVNIIKSINVFFYKPDINLSDKNFKIYKNGILYGFDIVTFIDENFIDKIIFYRNKLFFYNNFETFCKIYSTFRIKKKKIVENLIFSGFFDCFKINRAILYINFQFIYEKIKTLSIEYNRLIVHKFINYYNYTRIFFLFKKILTIVPINILNIEKKILRFYTSYYPLIFFILKLLGHKKFNLLNRIELNSYNIFIAYGKSKKKMRKKKTFLIGYKEKIFKFFKFSYRTILPSNNVNVIFFLKFCFIEKKHYIIHCFRIKLFLKNIGSILIIKINFSLFLLYNFVKKLYNYYNFYGEKIFLLIKIKKKKKLIDLKININLNDIFFQYLKLIKIKKIFYLSSCK</sequence>
<dbReference type="InterPro" id="IPR041931">
    <property type="entry name" value="DNA_pol3_alpha_thumb_dom"/>
</dbReference>
<dbReference type="PATRIC" id="fig|1202540.3.peg.24"/>
<dbReference type="GO" id="GO:0003887">
    <property type="term" value="F:DNA-directed DNA polymerase activity"/>
    <property type="evidence" value="ECO:0007669"/>
    <property type="project" value="UniProtKB-KW"/>
</dbReference>
<evidence type="ECO:0000313" key="11">
    <source>
        <dbReference type="Proteomes" id="UP000003935"/>
    </source>
</evidence>
<evidence type="ECO:0000256" key="7">
    <source>
        <dbReference type="ARBA" id="ARBA00049244"/>
    </source>
</evidence>
<dbReference type="InterPro" id="IPR016195">
    <property type="entry name" value="Pol/histidinol_Pase-like"/>
</dbReference>
<evidence type="ECO:0000256" key="6">
    <source>
        <dbReference type="ARBA" id="ARBA00022932"/>
    </source>
</evidence>
<dbReference type="GO" id="GO:0006260">
    <property type="term" value="P:DNA replication"/>
    <property type="evidence" value="ECO:0007669"/>
    <property type="project" value="UniProtKB-KW"/>
</dbReference>
<dbReference type="NCBIfam" id="TIGR00594">
    <property type="entry name" value="polc"/>
    <property type="match status" value="1"/>
</dbReference>